<sequence>MEAMLTTLKINTTSTCDILEPWASRSRVACHYTLEPALQLKAKERDLMERSALVDRSIARESNINSTRYLVAVKMEQKYAGLLVFIHRYILSIGRKNANEKESRKRNQSNQPLDIWIERKNLSRHMLHVTISTTFSFSERVPGLHHLVGVLITTSSKTKMEDGNRSKLSLKGTMSKRGDERIFAY</sequence>
<evidence type="ECO:0000313" key="2">
    <source>
        <dbReference type="Proteomes" id="UP000729402"/>
    </source>
</evidence>
<reference evidence="1" key="1">
    <citation type="journal article" date="2021" name="bioRxiv">
        <title>Whole Genome Assembly and Annotation of Northern Wild Rice, Zizania palustris L., Supports a Whole Genome Duplication in the Zizania Genus.</title>
        <authorList>
            <person name="Haas M."/>
            <person name="Kono T."/>
            <person name="Macchietto M."/>
            <person name="Millas R."/>
            <person name="McGilp L."/>
            <person name="Shao M."/>
            <person name="Duquette J."/>
            <person name="Hirsch C.N."/>
            <person name="Kimball J."/>
        </authorList>
    </citation>
    <scope>NUCLEOTIDE SEQUENCE</scope>
    <source>
        <tissue evidence="1">Fresh leaf tissue</tissue>
    </source>
</reference>
<accession>A0A8J5RVH7</accession>
<proteinExistence type="predicted"/>
<dbReference type="Proteomes" id="UP000729402">
    <property type="component" value="Unassembled WGS sequence"/>
</dbReference>
<protein>
    <submittedName>
        <fullName evidence="1">Uncharacterized protein</fullName>
    </submittedName>
</protein>
<reference evidence="1" key="2">
    <citation type="submission" date="2021-02" db="EMBL/GenBank/DDBJ databases">
        <authorList>
            <person name="Kimball J.A."/>
            <person name="Haas M.W."/>
            <person name="Macchietto M."/>
            <person name="Kono T."/>
            <person name="Duquette J."/>
            <person name="Shao M."/>
        </authorList>
    </citation>
    <scope>NUCLEOTIDE SEQUENCE</scope>
    <source>
        <tissue evidence="1">Fresh leaf tissue</tissue>
    </source>
</reference>
<keyword evidence="2" id="KW-1185">Reference proteome</keyword>
<comment type="caution">
    <text evidence="1">The sequence shown here is derived from an EMBL/GenBank/DDBJ whole genome shotgun (WGS) entry which is preliminary data.</text>
</comment>
<dbReference type="AlphaFoldDB" id="A0A8J5RVH7"/>
<gene>
    <name evidence="1" type="ORF">GUJ93_ZPchr0002g24308</name>
</gene>
<organism evidence="1 2">
    <name type="scientific">Zizania palustris</name>
    <name type="common">Northern wild rice</name>
    <dbReference type="NCBI Taxonomy" id="103762"/>
    <lineage>
        <taxon>Eukaryota</taxon>
        <taxon>Viridiplantae</taxon>
        <taxon>Streptophyta</taxon>
        <taxon>Embryophyta</taxon>
        <taxon>Tracheophyta</taxon>
        <taxon>Spermatophyta</taxon>
        <taxon>Magnoliopsida</taxon>
        <taxon>Liliopsida</taxon>
        <taxon>Poales</taxon>
        <taxon>Poaceae</taxon>
        <taxon>BOP clade</taxon>
        <taxon>Oryzoideae</taxon>
        <taxon>Oryzeae</taxon>
        <taxon>Zizaniinae</taxon>
        <taxon>Zizania</taxon>
    </lineage>
</organism>
<dbReference type="EMBL" id="JAAALK010000287">
    <property type="protein sequence ID" value="KAG8057507.1"/>
    <property type="molecule type" value="Genomic_DNA"/>
</dbReference>
<name>A0A8J5RVH7_ZIZPA</name>
<evidence type="ECO:0000313" key="1">
    <source>
        <dbReference type="EMBL" id="KAG8057507.1"/>
    </source>
</evidence>